<dbReference type="Pfam" id="PF00702">
    <property type="entry name" value="Hydrolase"/>
    <property type="match status" value="1"/>
</dbReference>
<accession>A0ABZ1NXQ0</accession>
<dbReference type="SFLD" id="SFLDG01129">
    <property type="entry name" value="C1.5:_HAD__Beta-PGM__Phosphata"/>
    <property type="match status" value="1"/>
</dbReference>
<dbReference type="Gene3D" id="1.10.150.720">
    <property type="entry name" value="Haloacid dehalogenase-like hydrolase"/>
    <property type="match status" value="1"/>
</dbReference>
<evidence type="ECO:0000313" key="1">
    <source>
        <dbReference type="EMBL" id="WUG95938.1"/>
    </source>
</evidence>
<name>A0ABZ1NXQ0_STRVL</name>
<gene>
    <name evidence="1" type="ORF">OHB29_24605</name>
</gene>
<dbReference type="InterPro" id="IPR006439">
    <property type="entry name" value="HAD-SF_hydro_IA"/>
</dbReference>
<dbReference type="Proteomes" id="UP001341259">
    <property type="component" value="Chromosome"/>
</dbReference>
<keyword evidence="1" id="KW-0378">Hydrolase</keyword>
<dbReference type="InterPro" id="IPR051828">
    <property type="entry name" value="HAD-like_hydrolase_domain"/>
</dbReference>
<dbReference type="Gene3D" id="3.40.50.1000">
    <property type="entry name" value="HAD superfamily/HAD-like"/>
    <property type="match status" value="1"/>
</dbReference>
<dbReference type="EMBL" id="CP107906">
    <property type="protein sequence ID" value="WUG95938.1"/>
    <property type="molecule type" value="Genomic_DNA"/>
</dbReference>
<dbReference type="SUPFAM" id="SSF56784">
    <property type="entry name" value="HAD-like"/>
    <property type="match status" value="1"/>
</dbReference>
<dbReference type="PANTHER" id="PTHR46191:SF2">
    <property type="entry name" value="HALOACID DEHALOGENASE-LIKE HYDROLASE DOMAIN-CONTAINING PROTEIN 3"/>
    <property type="match status" value="1"/>
</dbReference>
<dbReference type="InterPro" id="IPR023214">
    <property type="entry name" value="HAD_sf"/>
</dbReference>
<dbReference type="PANTHER" id="PTHR46191">
    <property type="match status" value="1"/>
</dbReference>
<dbReference type="NCBIfam" id="TIGR01549">
    <property type="entry name" value="HAD-SF-IA-v1"/>
    <property type="match status" value="1"/>
</dbReference>
<protein>
    <submittedName>
        <fullName evidence="1">HAD-IA family hydrolase</fullName>
    </submittedName>
</protein>
<reference evidence="1 2" key="1">
    <citation type="submission" date="2022-10" db="EMBL/GenBank/DDBJ databases">
        <title>The complete genomes of actinobacterial strains from the NBC collection.</title>
        <authorList>
            <person name="Joergensen T.S."/>
            <person name="Alvarez Arevalo M."/>
            <person name="Sterndorff E.B."/>
            <person name="Faurdal D."/>
            <person name="Vuksanovic O."/>
            <person name="Mourched A.-S."/>
            <person name="Charusanti P."/>
            <person name="Shaw S."/>
            <person name="Blin K."/>
            <person name="Weber T."/>
        </authorList>
    </citation>
    <scope>NUCLEOTIDE SEQUENCE [LARGE SCALE GENOMIC DNA]</scope>
    <source>
        <strain evidence="1 2">NBC_00456</strain>
    </source>
</reference>
<dbReference type="NCBIfam" id="TIGR01509">
    <property type="entry name" value="HAD-SF-IA-v3"/>
    <property type="match status" value="1"/>
</dbReference>
<sequence length="226" mass="24276">MLFDAAGTLFDLVPPIQDVIASTAACHDHPCSPACVERALGHVGGTLGWPDDESDSVGRTRAWTVFARRIIEEADLPAPDAVLQQIAEEAAATILEPANYQVFPDVAPLIKRLAAADIRIGIVSNFDDMLFDILDHTGLSTLFDTVLTSYRTGISKPDPRIFHLAARAIGTDVAATHYIGDSVYSDMGGAHAAGLHGILIDRDGKHSTYSGEKIVSLMDLQLDLDR</sequence>
<dbReference type="InterPro" id="IPR044924">
    <property type="entry name" value="HAD-SF_hydro_IA_REG-2-like_cap"/>
</dbReference>
<proteinExistence type="predicted"/>
<dbReference type="RefSeq" id="WP_328341701.1">
    <property type="nucleotide sequence ID" value="NZ_CP107906.1"/>
</dbReference>
<dbReference type="InterPro" id="IPR036412">
    <property type="entry name" value="HAD-like_sf"/>
</dbReference>
<organism evidence="1 2">
    <name type="scientific">Streptomyces violaceus</name>
    <name type="common">Streptomyces venezuelae</name>
    <dbReference type="NCBI Taxonomy" id="1936"/>
    <lineage>
        <taxon>Bacteria</taxon>
        <taxon>Bacillati</taxon>
        <taxon>Actinomycetota</taxon>
        <taxon>Actinomycetes</taxon>
        <taxon>Kitasatosporales</taxon>
        <taxon>Streptomycetaceae</taxon>
        <taxon>Streptomyces</taxon>
    </lineage>
</organism>
<evidence type="ECO:0000313" key="2">
    <source>
        <dbReference type="Proteomes" id="UP001341259"/>
    </source>
</evidence>
<keyword evidence="2" id="KW-1185">Reference proteome</keyword>
<dbReference type="GO" id="GO:0016787">
    <property type="term" value="F:hydrolase activity"/>
    <property type="evidence" value="ECO:0007669"/>
    <property type="project" value="UniProtKB-KW"/>
</dbReference>
<dbReference type="SFLD" id="SFLDS00003">
    <property type="entry name" value="Haloacid_Dehalogenase"/>
    <property type="match status" value="1"/>
</dbReference>